<dbReference type="GO" id="GO:0005524">
    <property type="term" value="F:ATP binding"/>
    <property type="evidence" value="ECO:0007669"/>
    <property type="project" value="UniProtKB-KW"/>
</dbReference>
<evidence type="ECO:0000313" key="15">
    <source>
        <dbReference type="Proteomes" id="UP000073492"/>
    </source>
</evidence>
<dbReference type="SMART" id="SM00487">
    <property type="entry name" value="DEXDc"/>
    <property type="match status" value="1"/>
</dbReference>
<dbReference type="Pfam" id="PF00097">
    <property type="entry name" value="zf-C3HC4"/>
    <property type="match status" value="1"/>
</dbReference>
<name>A0A139ILT9_9PEZI</name>
<feature type="domain" description="RING-type" evidence="11">
    <location>
        <begin position="1216"/>
        <end position="1260"/>
    </location>
</feature>
<evidence type="ECO:0000259" key="11">
    <source>
        <dbReference type="PROSITE" id="PS50089"/>
    </source>
</evidence>
<feature type="compositionally biased region" description="Basic and acidic residues" evidence="10">
    <location>
        <begin position="624"/>
        <end position="634"/>
    </location>
</feature>
<keyword evidence="8" id="KW-0067">ATP-binding</keyword>
<evidence type="ECO:0000256" key="5">
    <source>
        <dbReference type="ARBA" id="ARBA00022801"/>
    </source>
</evidence>
<dbReference type="SUPFAM" id="SSF55347">
    <property type="entry name" value="Glyceraldehyde-3-phosphate dehydrogenase-like, C-terminal domain"/>
    <property type="match status" value="1"/>
</dbReference>
<keyword evidence="6" id="KW-0347">Helicase</keyword>
<dbReference type="GO" id="GO:0008094">
    <property type="term" value="F:ATP-dependent activity, acting on DNA"/>
    <property type="evidence" value="ECO:0007669"/>
    <property type="project" value="TreeGrafter"/>
</dbReference>
<dbReference type="Gene3D" id="3.30.40.10">
    <property type="entry name" value="Zinc/RING finger domain, C3HC4 (zinc finger)"/>
    <property type="match status" value="1"/>
</dbReference>
<evidence type="ECO:0000256" key="3">
    <source>
        <dbReference type="ARBA" id="ARBA00022741"/>
    </source>
</evidence>
<dbReference type="InterPro" id="IPR000330">
    <property type="entry name" value="SNF2_N"/>
</dbReference>
<feature type="compositionally biased region" description="Acidic residues" evidence="10">
    <location>
        <begin position="608"/>
        <end position="618"/>
    </location>
</feature>
<gene>
    <name evidence="14" type="ORF">AC579_5848</name>
</gene>
<dbReference type="Gene3D" id="3.40.50.10810">
    <property type="entry name" value="Tandem AAA-ATPase domain"/>
    <property type="match status" value="1"/>
</dbReference>
<feature type="region of interest" description="Disordered" evidence="10">
    <location>
        <begin position="466"/>
        <end position="510"/>
    </location>
</feature>
<dbReference type="EMBL" id="LFZO01000054">
    <property type="protein sequence ID" value="KXT15650.1"/>
    <property type="molecule type" value="Genomic_DNA"/>
</dbReference>
<dbReference type="GO" id="GO:0016787">
    <property type="term" value="F:hydrolase activity"/>
    <property type="evidence" value="ECO:0007669"/>
    <property type="project" value="UniProtKB-KW"/>
</dbReference>
<dbReference type="CDD" id="cd18008">
    <property type="entry name" value="DEXDc_SHPRH-like"/>
    <property type="match status" value="1"/>
</dbReference>
<keyword evidence="2" id="KW-0479">Metal-binding</keyword>
<dbReference type="PROSITE" id="PS51192">
    <property type="entry name" value="HELICASE_ATP_BIND_1"/>
    <property type="match status" value="1"/>
</dbReference>
<evidence type="ECO:0000256" key="6">
    <source>
        <dbReference type="ARBA" id="ARBA00022806"/>
    </source>
</evidence>
<dbReference type="PROSITE" id="PS00518">
    <property type="entry name" value="ZF_RING_1"/>
    <property type="match status" value="1"/>
</dbReference>
<dbReference type="GO" id="GO:0005634">
    <property type="term" value="C:nucleus"/>
    <property type="evidence" value="ECO:0007669"/>
    <property type="project" value="TreeGrafter"/>
</dbReference>
<feature type="compositionally biased region" description="Low complexity" evidence="10">
    <location>
        <begin position="695"/>
        <end position="708"/>
    </location>
</feature>
<dbReference type="Pfam" id="PF01408">
    <property type="entry name" value="GFO_IDH_MocA"/>
    <property type="match status" value="1"/>
</dbReference>
<feature type="domain" description="Helicase ATP-binding" evidence="12">
    <location>
        <begin position="875"/>
        <end position="1053"/>
    </location>
</feature>
<evidence type="ECO:0000256" key="1">
    <source>
        <dbReference type="ARBA" id="ARBA00007025"/>
    </source>
</evidence>
<dbReference type="SUPFAM" id="SSF57850">
    <property type="entry name" value="RING/U-box"/>
    <property type="match status" value="1"/>
</dbReference>
<proteinExistence type="inferred from homology"/>
<dbReference type="InterPro" id="IPR001841">
    <property type="entry name" value="Znf_RING"/>
</dbReference>
<dbReference type="InterPro" id="IPR036291">
    <property type="entry name" value="NAD(P)-bd_dom_sf"/>
</dbReference>
<comment type="caution">
    <text evidence="14">The sequence shown here is derived from an EMBL/GenBank/DDBJ whole genome shotgun (WGS) entry which is preliminary data.</text>
</comment>
<feature type="compositionally biased region" description="Low complexity" evidence="10">
    <location>
        <begin position="552"/>
        <end position="563"/>
    </location>
</feature>
<dbReference type="InterPro" id="IPR014001">
    <property type="entry name" value="Helicase_ATP-bd"/>
</dbReference>
<feature type="region of interest" description="Disordered" evidence="10">
    <location>
        <begin position="769"/>
        <end position="796"/>
    </location>
</feature>
<dbReference type="PROSITE" id="PS51194">
    <property type="entry name" value="HELICASE_CTER"/>
    <property type="match status" value="1"/>
</dbReference>
<dbReference type="InterPro" id="IPR017907">
    <property type="entry name" value="Znf_RING_CS"/>
</dbReference>
<dbReference type="PROSITE" id="PS50089">
    <property type="entry name" value="ZF_RING_2"/>
    <property type="match status" value="1"/>
</dbReference>
<evidence type="ECO:0000256" key="4">
    <source>
        <dbReference type="ARBA" id="ARBA00022771"/>
    </source>
</evidence>
<evidence type="ECO:0000256" key="8">
    <source>
        <dbReference type="ARBA" id="ARBA00022840"/>
    </source>
</evidence>
<dbReference type="Pfam" id="PF02894">
    <property type="entry name" value="GFO_IDH_MocA_C"/>
    <property type="match status" value="1"/>
</dbReference>
<dbReference type="SMART" id="SM00184">
    <property type="entry name" value="RING"/>
    <property type="match status" value="1"/>
</dbReference>
<feature type="compositionally biased region" description="Low complexity" evidence="10">
    <location>
        <begin position="466"/>
        <end position="484"/>
    </location>
</feature>
<evidence type="ECO:0000313" key="14">
    <source>
        <dbReference type="EMBL" id="KXT15650.1"/>
    </source>
</evidence>
<reference evidence="14 15" key="1">
    <citation type="submission" date="2015-07" db="EMBL/GenBank/DDBJ databases">
        <title>Comparative genomics of the Sigatoka disease complex on banana suggests a link between parallel evolutionary changes in Pseudocercospora fijiensis and Pseudocercospora eumusae and increased virulence on the banana host.</title>
        <authorList>
            <person name="Chang T.-C."/>
            <person name="Salvucci A."/>
            <person name="Crous P.W."/>
            <person name="Stergiopoulos I."/>
        </authorList>
    </citation>
    <scope>NUCLEOTIDE SEQUENCE [LARGE SCALE GENOMIC DNA]</scope>
    <source>
        <strain evidence="14 15">CBS 116634</strain>
    </source>
</reference>
<dbReference type="InterPro" id="IPR038718">
    <property type="entry name" value="SNF2-like_sf"/>
</dbReference>
<dbReference type="GO" id="GO:0006289">
    <property type="term" value="P:nucleotide-excision repair"/>
    <property type="evidence" value="ECO:0007669"/>
    <property type="project" value="TreeGrafter"/>
</dbReference>
<comment type="similarity">
    <text evidence="1">Belongs to the SNF2/RAD54 helicase family.</text>
</comment>
<feature type="compositionally biased region" description="Basic residues" evidence="10">
    <location>
        <begin position="779"/>
        <end position="795"/>
    </location>
</feature>
<keyword evidence="4 9" id="KW-0863">Zinc-finger</keyword>
<dbReference type="OrthoDB" id="448448at2759"/>
<dbReference type="SUPFAM" id="SSF52540">
    <property type="entry name" value="P-loop containing nucleoside triphosphate hydrolases"/>
    <property type="match status" value="2"/>
</dbReference>
<dbReference type="InterPro" id="IPR018957">
    <property type="entry name" value="Znf_C3HC4_RING-type"/>
</dbReference>
<evidence type="ECO:0000259" key="13">
    <source>
        <dbReference type="PROSITE" id="PS51194"/>
    </source>
</evidence>
<dbReference type="SUPFAM" id="SSF51735">
    <property type="entry name" value="NAD(P)-binding Rossmann-fold domains"/>
    <property type="match status" value="1"/>
</dbReference>
<evidence type="ECO:0000259" key="12">
    <source>
        <dbReference type="PROSITE" id="PS51192"/>
    </source>
</evidence>
<evidence type="ECO:0000256" key="2">
    <source>
        <dbReference type="ARBA" id="ARBA00022723"/>
    </source>
</evidence>
<dbReference type="Proteomes" id="UP000073492">
    <property type="component" value="Unassembled WGS sequence"/>
</dbReference>
<dbReference type="InterPro" id="IPR050628">
    <property type="entry name" value="SNF2_RAD54_helicase_TF"/>
</dbReference>
<dbReference type="CDD" id="cd18793">
    <property type="entry name" value="SF2_C_SNF"/>
    <property type="match status" value="1"/>
</dbReference>
<keyword evidence="3" id="KW-0547">Nucleotide-binding</keyword>
<dbReference type="GO" id="GO:0004386">
    <property type="term" value="F:helicase activity"/>
    <property type="evidence" value="ECO:0007669"/>
    <property type="project" value="UniProtKB-KW"/>
</dbReference>
<dbReference type="InterPro" id="IPR049730">
    <property type="entry name" value="SNF2/RAD54-like_C"/>
</dbReference>
<dbReference type="InterPro" id="IPR000683">
    <property type="entry name" value="Gfo/Idh/MocA-like_OxRdtase_N"/>
</dbReference>
<dbReference type="GO" id="GO:0008270">
    <property type="term" value="F:zinc ion binding"/>
    <property type="evidence" value="ECO:0007669"/>
    <property type="project" value="UniProtKB-KW"/>
</dbReference>
<dbReference type="PANTHER" id="PTHR45626">
    <property type="entry name" value="TRANSCRIPTION TERMINATION FACTOR 2-RELATED"/>
    <property type="match status" value="1"/>
</dbReference>
<dbReference type="InterPro" id="IPR004104">
    <property type="entry name" value="Gfo/Idh/MocA-like_OxRdtase_C"/>
</dbReference>
<accession>A0A139ILT9</accession>
<dbReference type="Gene3D" id="3.40.50.720">
    <property type="entry name" value="NAD(P)-binding Rossmann-like Domain"/>
    <property type="match status" value="1"/>
</dbReference>
<dbReference type="InterPro" id="IPR013083">
    <property type="entry name" value="Znf_RING/FYVE/PHD"/>
</dbReference>
<feature type="domain" description="Helicase C-terminal" evidence="13">
    <location>
        <begin position="1302"/>
        <end position="1458"/>
    </location>
</feature>
<feature type="region of interest" description="Disordered" evidence="10">
    <location>
        <begin position="541"/>
        <end position="643"/>
    </location>
</feature>
<keyword evidence="7" id="KW-0862">Zinc</keyword>
<protein>
    <submittedName>
        <fullName evidence="14">Uncharacterized protein</fullName>
    </submittedName>
</protein>
<evidence type="ECO:0000256" key="10">
    <source>
        <dbReference type="SAM" id="MobiDB-lite"/>
    </source>
</evidence>
<dbReference type="InterPro" id="IPR001650">
    <property type="entry name" value="Helicase_C-like"/>
</dbReference>
<organism evidence="14 15">
    <name type="scientific">Pseudocercospora musae</name>
    <dbReference type="NCBI Taxonomy" id="113226"/>
    <lineage>
        <taxon>Eukaryota</taxon>
        <taxon>Fungi</taxon>
        <taxon>Dikarya</taxon>
        <taxon>Ascomycota</taxon>
        <taxon>Pezizomycotina</taxon>
        <taxon>Dothideomycetes</taxon>
        <taxon>Dothideomycetidae</taxon>
        <taxon>Mycosphaerellales</taxon>
        <taxon>Mycosphaerellaceae</taxon>
        <taxon>Pseudocercospora</taxon>
    </lineage>
</organism>
<dbReference type="PANTHER" id="PTHR45626:SF12">
    <property type="entry name" value="DNA REPAIR PROTEIN RAD16"/>
    <property type="match status" value="1"/>
</dbReference>
<dbReference type="InterPro" id="IPR027417">
    <property type="entry name" value="P-loop_NTPase"/>
</dbReference>
<evidence type="ECO:0000256" key="7">
    <source>
        <dbReference type="ARBA" id="ARBA00022833"/>
    </source>
</evidence>
<feature type="region of interest" description="Disordered" evidence="10">
    <location>
        <begin position="660"/>
        <end position="754"/>
    </location>
</feature>
<dbReference type="Gene3D" id="3.40.50.300">
    <property type="entry name" value="P-loop containing nucleotide triphosphate hydrolases"/>
    <property type="match status" value="1"/>
</dbReference>
<dbReference type="SMART" id="SM00490">
    <property type="entry name" value="HELICc"/>
    <property type="match status" value="1"/>
</dbReference>
<dbReference type="Pfam" id="PF00176">
    <property type="entry name" value="SNF2-rel_dom"/>
    <property type="match status" value="1"/>
</dbReference>
<keyword evidence="15" id="KW-1185">Reference proteome</keyword>
<dbReference type="Gene3D" id="3.30.360.10">
    <property type="entry name" value="Dihydrodipicolinate Reductase, domain 2"/>
    <property type="match status" value="1"/>
</dbReference>
<dbReference type="Pfam" id="PF00271">
    <property type="entry name" value="Helicase_C"/>
    <property type="match status" value="1"/>
</dbReference>
<dbReference type="STRING" id="113226.A0A139ILT9"/>
<keyword evidence="5" id="KW-0378">Hydrolase</keyword>
<evidence type="ECO:0000256" key="9">
    <source>
        <dbReference type="PROSITE-ProRule" id="PRU00175"/>
    </source>
</evidence>
<sequence>MATRTPRRRYALIGTGGRASFYYTSIANDFQETSELVAFLDTNQTRMNYANEMLRSLNHEPLPTYLASSFAQMVEDTKPDELIITTIDRTHAHYIALAHSYGLNVITEKPMTVDLPSIHEILKSVNNTGKRLRVTFNYRYAPHNTKVYQLLSSGAIGKVHAIHFEWMLNTSHGADYFRRWHRDRHNSGGLLVHKSTHHFDLVNYWLQSRPDTVFAMGGLKFYGKANAERRGVSRFYSRSHGQLDANAKDDPFALDLSSNATLKSMYLDAEHEDGYYRDQSVFSDGISIEDSMSVMVGYRSGTVMTYSLTAYSPLEGFKVSFTGDTGRLDVEVVERSYINAGGEQSMEGALEKQSIILRPMFGEAQDIDITRGDGGHGGGDPVLLRSLFGNEDGEDEFKRSASHIDGALSILTGIAANKSISTGMPVRVDDLIEVRQHRKQVTFNAATKHSPLPCLTIAAAASKHNPSLTTSPAAATSKSAAAPTTRRRSSGRKAIATSRPAPAIANSSDMHSDGEITVAAATSTSTRVAKGVVLPRLSAVDRAKFKKPPPKSSKSPTDSSLSSIDANTSRDSSVEYETPGTTPAASVRAAPSTSKRKRSTLGRLVQIEDSEDEEDDDFLLATKLQEEEYAKEGAHQPAKKRTKLAIDDSADDLSMLSDAESLSSLDSMPLIAKSRQAAKKNNPPVKAESSRSNQRTPTRTASSTARSSIGKSLKKPIFDDSDESDLEKASIAETEDSFVVSDSEEAVSTIDGVSDTESDVPLAITSRPKTVAAPSRLASRARGRGSAARGRRHGRVSAAAARVMAEEIEDMVNGEILSRKDKERKKLEKSHPELKTMWKDLEQIQVVKPVQAAQPTSINRRLKPFQLEGLDWMVKQEQTQYKGGLLGDEMGMGKTIQAVSLIMSDYPQKEPTLVLVPPVALMQWDAEITGYTDGKLNVLVYHGSNTKCRKMKVKDLKKFDVIMMSYNSLESMHRKQLKGHGRGEDIVRADSPIHAIHFHRIILDEAHSIKARQTGVANACFALKGTYKWCLSGTPVQNRIGEFFSLLRFLEVRPFTDYFCKECPCSIMQWEKDENHNCVKCKCRMMSHVSVFNQELLNPLTAADDASVRKAAMAKLHMITARIMLRRMKRDHTASMELPPKEVIIHNEFFGEIERDFSSSIMSNTTRQFDTYVAKGVMLNNYANIFGLIMQMRQVSNHPDLLLKRHAQEGQNVLVCNICDEVAEDAVRSQCRHDFCRACVKSYVQSVTDDGGDANCPRCHIALAIDFDQPEIIQDEEVVKKSSIINRIKMEDWTSSTKIEMLIYDLYKLRSKKQTLKSIVFSQFTSMLQLIEWRLRRAGFNTVMLDGSMTPTQRQKSIDHFMNTPDCEIFLVSLKAGGVALNLTEASRVFIVDPWWNPAAEWQSADRCHRIGQRRPCVITRLVIEDSVESRIVMLQEKKANMINSTINNDQGAMEKLTPEDMQFLFRGN</sequence>